<organism evidence="1 2">
    <name type="scientific">Candidatus Anaerobutyricum stercoris</name>
    <dbReference type="NCBI Taxonomy" id="2838457"/>
    <lineage>
        <taxon>Bacteria</taxon>
        <taxon>Bacillati</taxon>
        <taxon>Bacillota</taxon>
        <taxon>Clostridia</taxon>
        <taxon>Lachnospirales</taxon>
        <taxon>Lachnospiraceae</taxon>
        <taxon>Anaerobutyricum</taxon>
    </lineage>
</organism>
<gene>
    <name evidence="1" type="ORF">H9968_05420</name>
</gene>
<evidence type="ECO:0000313" key="1">
    <source>
        <dbReference type="EMBL" id="HIZ39356.1"/>
    </source>
</evidence>
<name>A0A9D2ELJ7_9FIRM</name>
<evidence type="ECO:0000313" key="2">
    <source>
        <dbReference type="Proteomes" id="UP000824049"/>
    </source>
</evidence>
<reference evidence="1" key="2">
    <citation type="submission" date="2021-04" db="EMBL/GenBank/DDBJ databases">
        <authorList>
            <person name="Gilroy R."/>
        </authorList>
    </citation>
    <scope>NUCLEOTIDE SEQUENCE</scope>
    <source>
        <strain evidence="1">CHK179-28034</strain>
    </source>
</reference>
<dbReference type="AlphaFoldDB" id="A0A9D2ELJ7"/>
<protein>
    <submittedName>
        <fullName evidence="1">Uncharacterized protein</fullName>
    </submittedName>
</protein>
<comment type="caution">
    <text evidence="1">The sequence shown here is derived from an EMBL/GenBank/DDBJ whole genome shotgun (WGS) entry which is preliminary data.</text>
</comment>
<accession>A0A9D2ELJ7</accession>
<dbReference type="EMBL" id="DXBR01000050">
    <property type="protein sequence ID" value="HIZ39356.1"/>
    <property type="molecule type" value="Genomic_DNA"/>
</dbReference>
<sequence length="365" mass="43887">MQNKYNAMQADIVLGDMEASSVMQKTPVETVKSILSRIGIEFEEGLPKETYITAWKEEFYNNSEWILKMIPRHFLEFLLSVWEKSEIEISLEEWDYLEYLKIFGLVTYKKGNPITDEPNVIYIIPEMRDRFYFLLKSKKSRALMEQYEEWEKIICGLMYYYGMTEVPVLHESFMRVTKRMLPYGEFVTFLKCRCPLWSFGVLLRDVQKKKNYYQCVNVENPEILLMYIQQHNDLSYKNIEKEDLFYISEAAGIDNRWRGVSELGSFMIDEMHMNYYRATVMVKTLLLMIQNGCEWGDLKEKMAVLHFESAEIEEKIHDIVKTLYEYTPLYELKGYSRKEYEKMFRQKQLKKKREMFTIINGRKRE</sequence>
<reference evidence="1" key="1">
    <citation type="journal article" date="2021" name="PeerJ">
        <title>Extensive microbial diversity within the chicken gut microbiome revealed by metagenomics and culture.</title>
        <authorList>
            <person name="Gilroy R."/>
            <person name="Ravi A."/>
            <person name="Getino M."/>
            <person name="Pursley I."/>
            <person name="Horton D.L."/>
            <person name="Alikhan N.F."/>
            <person name="Baker D."/>
            <person name="Gharbi K."/>
            <person name="Hall N."/>
            <person name="Watson M."/>
            <person name="Adriaenssens E.M."/>
            <person name="Foster-Nyarko E."/>
            <person name="Jarju S."/>
            <person name="Secka A."/>
            <person name="Antonio M."/>
            <person name="Oren A."/>
            <person name="Chaudhuri R.R."/>
            <person name="La Ragione R."/>
            <person name="Hildebrand F."/>
            <person name="Pallen M.J."/>
        </authorList>
    </citation>
    <scope>NUCLEOTIDE SEQUENCE</scope>
    <source>
        <strain evidence="1">CHK179-28034</strain>
    </source>
</reference>
<proteinExistence type="predicted"/>
<dbReference type="Proteomes" id="UP000824049">
    <property type="component" value="Unassembled WGS sequence"/>
</dbReference>